<accession>A0ABX8AZT5</accession>
<reference evidence="1 2" key="1">
    <citation type="submission" date="2021-03" db="EMBL/GenBank/DDBJ databases">
        <title>Genomic and phenotypic characterization of Chloracidobacterium isolates provides evidence for multiple species.</title>
        <authorList>
            <person name="Saini M.K."/>
            <person name="Costas A.M.G."/>
            <person name="Tank M."/>
            <person name="Bryant D.A."/>
        </authorList>
    </citation>
    <scope>NUCLEOTIDE SEQUENCE [LARGE SCALE GENOMIC DNA]</scope>
    <source>
        <strain evidence="1 2">N</strain>
    </source>
</reference>
<sequence>MKLPIPAPNLQRDLKEFDIWITPSLGEIPDTEKFKEELARVTRTFEELGQATNNFQDEHRCTPGAIAQSFAQLANGRSDAEQAELFKCLASTLYLVTGKSDNNSKCQFPLFLRDVAKWNTFPSLKRRKRSVVIEQSPLPRTIKSDDFVELVTAIENSAEKSRLLEQFVSFLLMDEDAIRQFWSLGFSYYALKSLGKGYERNLLSPIVIFKVRGSVSASGGHKPETILRSYLESWGLVSEVDFNTTDVIVDSDGQGPNEKTRAYDFVLPYKTPGWHQEWNNRILIQSQFYAGDSGSVSHKNIDQTKNSRDHILQKFKGIRFIEYVDGAGYFSSLNGDLRKILKMPTTHSFTQIRSAPIRLRRELQVLGFVTPLEIEHAIVLSSGDEQETGEALVKQEYREAEVHRALAHAISHSFIQKRGTKLDLRPDRREVVRQYLLLDVLSLHGQDMQSVTTTSGDKVLVPGYGAFFGLERDDLFTIVTQSAGKLRDDFSDQKTFAADIEALSQRGFIMVR</sequence>
<dbReference type="EMBL" id="CP072642">
    <property type="protein sequence ID" value="QUV94208.1"/>
    <property type="molecule type" value="Genomic_DNA"/>
</dbReference>
<name>A0ABX8AZT5_9BACT</name>
<evidence type="ECO:0008006" key="3">
    <source>
        <dbReference type="Google" id="ProtNLM"/>
    </source>
</evidence>
<keyword evidence="2" id="KW-1185">Reference proteome</keyword>
<dbReference type="RefSeq" id="WP_211422518.1">
    <property type="nucleotide sequence ID" value="NZ_CP072642.1"/>
</dbReference>
<protein>
    <recommendedName>
        <fullName evidence="3">Restriction endonuclease</fullName>
    </recommendedName>
</protein>
<evidence type="ECO:0000313" key="2">
    <source>
        <dbReference type="Proteomes" id="UP000677668"/>
    </source>
</evidence>
<gene>
    <name evidence="1" type="ORF">J8C05_01770</name>
</gene>
<organism evidence="1 2">
    <name type="scientific">Chloracidobacterium sp. N</name>
    <dbReference type="NCBI Taxonomy" id="2821540"/>
    <lineage>
        <taxon>Bacteria</taxon>
        <taxon>Pseudomonadati</taxon>
        <taxon>Acidobacteriota</taxon>
        <taxon>Terriglobia</taxon>
        <taxon>Terriglobales</taxon>
        <taxon>Acidobacteriaceae</taxon>
        <taxon>Chloracidobacterium</taxon>
        <taxon>Chloracidobacterium aggregatum</taxon>
    </lineage>
</organism>
<proteinExistence type="predicted"/>
<dbReference type="Proteomes" id="UP000677668">
    <property type="component" value="Chromosome 1"/>
</dbReference>
<evidence type="ECO:0000313" key="1">
    <source>
        <dbReference type="EMBL" id="QUV94208.1"/>
    </source>
</evidence>